<evidence type="ECO:0000256" key="3">
    <source>
        <dbReference type="ARBA" id="ARBA00023295"/>
    </source>
</evidence>
<evidence type="ECO:0000313" key="5">
    <source>
        <dbReference type="EMBL" id="TGA97118.1"/>
    </source>
</evidence>
<dbReference type="Gene3D" id="3.20.20.80">
    <property type="entry name" value="Glycosidases"/>
    <property type="match status" value="1"/>
</dbReference>
<gene>
    <name evidence="5" type="ORF">E4665_12900</name>
</gene>
<dbReference type="EMBL" id="SRJD01000016">
    <property type="protein sequence ID" value="TGA97118.1"/>
    <property type="molecule type" value="Genomic_DNA"/>
</dbReference>
<evidence type="ECO:0000256" key="1">
    <source>
        <dbReference type="ARBA" id="ARBA00008061"/>
    </source>
</evidence>
<name>A0A4Z0GLY1_9BACL</name>
<feature type="domain" description="Glycosyl hydrolase family 13 catalytic" evidence="4">
    <location>
        <begin position="13"/>
        <end position="419"/>
    </location>
</feature>
<dbReference type="SUPFAM" id="SSF51011">
    <property type="entry name" value="Glycosyl hydrolase domain"/>
    <property type="match status" value="1"/>
</dbReference>
<dbReference type="NCBIfam" id="NF008183">
    <property type="entry name" value="PRK10933.1"/>
    <property type="match status" value="1"/>
</dbReference>
<evidence type="ECO:0000256" key="2">
    <source>
        <dbReference type="ARBA" id="ARBA00022801"/>
    </source>
</evidence>
<dbReference type="Pfam" id="PF00128">
    <property type="entry name" value="Alpha-amylase"/>
    <property type="match status" value="1"/>
</dbReference>
<evidence type="ECO:0000259" key="4">
    <source>
        <dbReference type="SMART" id="SM00642"/>
    </source>
</evidence>
<dbReference type="GO" id="GO:0004556">
    <property type="term" value="F:alpha-amylase activity"/>
    <property type="evidence" value="ECO:0007669"/>
    <property type="project" value="TreeGrafter"/>
</dbReference>
<evidence type="ECO:0000313" key="6">
    <source>
        <dbReference type="Proteomes" id="UP000298347"/>
    </source>
</evidence>
<dbReference type="InterPro" id="IPR045857">
    <property type="entry name" value="O16G_dom_2"/>
</dbReference>
<reference evidence="5 6" key="1">
    <citation type="journal article" date="2015" name="Int. J. Syst. Evol. Microbiol.">
        <title>Sporolactobacillus shoreae sp. nov. and Sporolactobacillus spathodeae sp. nov., two spore-forming lactic acid bacteria isolated from tree barks in Thailand.</title>
        <authorList>
            <person name="Thamacharoensuk T."/>
            <person name="Kitahara M."/>
            <person name="Ohkuma M."/>
            <person name="Thongchul N."/>
            <person name="Tanasupawat S."/>
        </authorList>
    </citation>
    <scope>NUCLEOTIDE SEQUENCE [LARGE SCALE GENOMIC DNA]</scope>
    <source>
        <strain evidence="5 6">BK92</strain>
    </source>
</reference>
<dbReference type="InterPro" id="IPR006047">
    <property type="entry name" value="GH13_cat_dom"/>
</dbReference>
<dbReference type="GO" id="GO:0009313">
    <property type="term" value="P:oligosaccharide catabolic process"/>
    <property type="evidence" value="ECO:0007669"/>
    <property type="project" value="TreeGrafter"/>
</dbReference>
<comment type="similarity">
    <text evidence="1">Belongs to the glycosyl hydrolase 13 family.</text>
</comment>
<dbReference type="InterPro" id="IPR013780">
    <property type="entry name" value="Glyco_hydro_b"/>
</dbReference>
<comment type="caution">
    <text evidence="5">The sequence shown here is derived from an EMBL/GenBank/DDBJ whole genome shotgun (WGS) entry which is preliminary data.</text>
</comment>
<dbReference type="CDD" id="cd11333">
    <property type="entry name" value="AmyAc_SI_OligoGlu_DGase"/>
    <property type="match status" value="1"/>
</dbReference>
<dbReference type="OrthoDB" id="9805159at2"/>
<dbReference type="PANTHER" id="PTHR10357:SF179">
    <property type="entry name" value="NEUTRAL AND BASIC AMINO ACID TRANSPORT PROTEIN RBAT"/>
    <property type="match status" value="1"/>
</dbReference>
<dbReference type="PANTHER" id="PTHR10357">
    <property type="entry name" value="ALPHA-AMYLASE FAMILY MEMBER"/>
    <property type="match status" value="1"/>
</dbReference>
<dbReference type="Proteomes" id="UP000298347">
    <property type="component" value="Unassembled WGS sequence"/>
</dbReference>
<organism evidence="5 6">
    <name type="scientific">Sporolactobacillus shoreae</name>
    <dbReference type="NCBI Taxonomy" id="1465501"/>
    <lineage>
        <taxon>Bacteria</taxon>
        <taxon>Bacillati</taxon>
        <taxon>Bacillota</taxon>
        <taxon>Bacilli</taxon>
        <taxon>Bacillales</taxon>
        <taxon>Sporolactobacillaceae</taxon>
        <taxon>Sporolactobacillus</taxon>
    </lineage>
</organism>
<dbReference type="AlphaFoldDB" id="A0A4Z0GLY1"/>
<protein>
    <submittedName>
        <fullName evidence="5">Alpha-glucosidase</fullName>
    </submittedName>
</protein>
<dbReference type="Gene3D" id="3.90.400.10">
    <property type="entry name" value="Oligo-1,6-glucosidase, Domain 2"/>
    <property type="match status" value="1"/>
</dbReference>
<dbReference type="FunFam" id="3.20.20.80:FF:000064">
    <property type="entry name" value="Oligo-1,6-glucosidase"/>
    <property type="match status" value="1"/>
</dbReference>
<keyword evidence="2" id="KW-0378">Hydrolase</keyword>
<dbReference type="Gene3D" id="2.60.40.1180">
    <property type="entry name" value="Golgi alpha-mannosidase II"/>
    <property type="match status" value="1"/>
</dbReference>
<keyword evidence="6" id="KW-1185">Reference proteome</keyword>
<keyword evidence="3" id="KW-0326">Glycosidase</keyword>
<dbReference type="RefSeq" id="WP_135349209.1">
    <property type="nucleotide sequence ID" value="NZ_SRJD01000016.1"/>
</dbReference>
<sequence>MDIPWWHQAIVYQIYPKSFKDTNSDGEGDIQGIIEKLDYLQSLGVNVLWLNPVFKSPQVDNGYDVSDYYSIDPRFGNMRTIEKLISEAKKRGLRIILDLVLNHTSDQHHWFLEARKSRDNPFRNFYIWRDGQDGKEPNNWASFFGGSAWSCDAVTGQYYFHLFDKRMPDLNWENPEVRKRIYAVAKFWRDKGIDGFRLDAVIHLAKDTRFSDFYRSDDADFVIAEPLYANLPRVHDFIHEFHRELKGDHPDFLLIGEAASADMALARTYSDPSRKECDCVISFRHLDTEIIHKDPRLPDGWQPEKLNFRTFKKTMQEWQRNLYGHGWMAIYWNNHDMPRLLSRFGTEGRYRVACAKMMATLMYLQWGMPFIFQGEEMGMINLKMPHIEDYAEPGLEAFKDQALKLGYSRNKILKMVQARSKNTSRGSMQWDDGKFGGFSDMRPWLGINEEYKTVNAAEQEKDPDSVLNYYKALFSLRKRETVFTEGSCELIDLKNDALYSYQRKHNGESAMVICNFTDLPRSFLYEGISSWTLLLDNLGNRDMPGDTISLAPYESLVLKKR</sequence>
<proteinExistence type="inferred from homology"/>
<accession>A0A4Z0GLY1</accession>
<dbReference type="FunFam" id="3.90.400.10:FF:000002">
    <property type="entry name" value="Sucrose isomerase"/>
    <property type="match status" value="1"/>
</dbReference>
<dbReference type="SMART" id="SM00642">
    <property type="entry name" value="Aamy"/>
    <property type="match status" value="1"/>
</dbReference>
<dbReference type="InterPro" id="IPR017853">
    <property type="entry name" value="GH"/>
</dbReference>
<dbReference type="SUPFAM" id="SSF51445">
    <property type="entry name" value="(Trans)glycosidases"/>
    <property type="match status" value="1"/>
</dbReference>